<name>A0A835YJD2_9STRA</name>
<accession>A0A835YJD2</accession>
<sequence length="362" mass="38482">MYSALEGKPGGYMATSFKKAVWTANHSVNAAHGYRPADLAAADLPASVLSTVRSRLRENGSGADPSAKYNFPLKPGDKVRVDVLCLPENARLAAQKKGHQIKASHQATYSKQLFDVEWHHKDNFVKLRDFHRLVTRGDVVKQVEPEGGDAGEHVRFDPDKQKTAEWIQKREAYKTRDAPAPVGLAKVEYESLVGGPSRSGHVAAEGGWRNGGAEGWRERRSYSRRAGPGLATWQPRGGGGTAKLLAARGTMAGHARGGRAGVAKRRSYSRRARPGLATWQPRGGGGTAKLLAARGPGAGHVAAARGGRNGEAALGARARGWPRGSRAGLAERRSYSRRAGPWSATWQPRGGGGTAGAGNAGL</sequence>
<dbReference type="AlphaFoldDB" id="A0A835YJD2"/>
<feature type="region of interest" description="Disordered" evidence="1">
    <location>
        <begin position="323"/>
        <end position="362"/>
    </location>
</feature>
<feature type="region of interest" description="Disordered" evidence="1">
    <location>
        <begin position="250"/>
        <end position="284"/>
    </location>
</feature>
<feature type="compositionally biased region" description="Gly residues" evidence="1">
    <location>
        <begin position="349"/>
        <end position="362"/>
    </location>
</feature>
<dbReference type="Proteomes" id="UP000664859">
    <property type="component" value="Unassembled WGS sequence"/>
</dbReference>
<evidence type="ECO:0000256" key="1">
    <source>
        <dbReference type="SAM" id="MobiDB-lite"/>
    </source>
</evidence>
<gene>
    <name evidence="2" type="ORF">JKP88DRAFT_282761</name>
</gene>
<comment type="caution">
    <text evidence="2">The sequence shown here is derived from an EMBL/GenBank/DDBJ whole genome shotgun (WGS) entry which is preliminary data.</text>
</comment>
<organism evidence="2 3">
    <name type="scientific">Tribonema minus</name>
    <dbReference type="NCBI Taxonomy" id="303371"/>
    <lineage>
        <taxon>Eukaryota</taxon>
        <taxon>Sar</taxon>
        <taxon>Stramenopiles</taxon>
        <taxon>Ochrophyta</taxon>
        <taxon>PX clade</taxon>
        <taxon>Xanthophyceae</taxon>
        <taxon>Tribonematales</taxon>
        <taxon>Tribonemataceae</taxon>
        <taxon>Tribonema</taxon>
    </lineage>
</organism>
<feature type="compositionally biased region" description="Basic residues" evidence="1">
    <location>
        <begin position="262"/>
        <end position="273"/>
    </location>
</feature>
<protein>
    <submittedName>
        <fullName evidence="2">Uncharacterized protein</fullName>
    </submittedName>
</protein>
<evidence type="ECO:0000313" key="2">
    <source>
        <dbReference type="EMBL" id="KAG5176399.1"/>
    </source>
</evidence>
<evidence type="ECO:0000313" key="3">
    <source>
        <dbReference type="Proteomes" id="UP000664859"/>
    </source>
</evidence>
<keyword evidence="3" id="KW-1185">Reference proteome</keyword>
<reference evidence="2" key="1">
    <citation type="submission" date="2021-02" db="EMBL/GenBank/DDBJ databases">
        <title>First Annotated Genome of the Yellow-green Alga Tribonema minus.</title>
        <authorList>
            <person name="Mahan K.M."/>
        </authorList>
    </citation>
    <scope>NUCLEOTIDE SEQUENCE</scope>
    <source>
        <strain evidence="2">UTEX B ZZ1240</strain>
    </source>
</reference>
<dbReference type="EMBL" id="JAFCMP010000537">
    <property type="protein sequence ID" value="KAG5176399.1"/>
    <property type="molecule type" value="Genomic_DNA"/>
</dbReference>
<proteinExistence type="predicted"/>